<dbReference type="AlphaFoldDB" id="A0AAD4T219"/>
<reference evidence="1" key="1">
    <citation type="submission" date="2022-04" db="EMBL/GenBank/DDBJ databases">
        <title>A functionally conserved STORR gene fusion in Papaver species that diverged 16.8 million years ago.</title>
        <authorList>
            <person name="Catania T."/>
        </authorList>
    </citation>
    <scope>NUCLEOTIDE SEQUENCE</scope>
    <source>
        <strain evidence="1">S-188037</strain>
    </source>
</reference>
<dbReference type="EMBL" id="JAJJMB010007130">
    <property type="protein sequence ID" value="KAI3931900.1"/>
    <property type="molecule type" value="Genomic_DNA"/>
</dbReference>
<protein>
    <submittedName>
        <fullName evidence="1">Uncharacterized protein</fullName>
    </submittedName>
</protein>
<dbReference type="Proteomes" id="UP001202328">
    <property type="component" value="Unassembled WGS sequence"/>
</dbReference>
<sequence length="96" mass="11269">MLHCSIVVKFTVKKLRSFMDLEHNIMNNFRHCSCCIWHGCVYFLSNCLFDLSLKFHKDITTLLTVFEVAWDNMPGESTILMNSRRVYTDTPFALKT</sequence>
<organism evidence="1 2">
    <name type="scientific">Papaver atlanticum</name>
    <dbReference type="NCBI Taxonomy" id="357466"/>
    <lineage>
        <taxon>Eukaryota</taxon>
        <taxon>Viridiplantae</taxon>
        <taxon>Streptophyta</taxon>
        <taxon>Embryophyta</taxon>
        <taxon>Tracheophyta</taxon>
        <taxon>Spermatophyta</taxon>
        <taxon>Magnoliopsida</taxon>
        <taxon>Ranunculales</taxon>
        <taxon>Papaveraceae</taxon>
        <taxon>Papaveroideae</taxon>
        <taxon>Papaver</taxon>
    </lineage>
</organism>
<comment type="caution">
    <text evidence="1">The sequence shown here is derived from an EMBL/GenBank/DDBJ whole genome shotgun (WGS) entry which is preliminary data.</text>
</comment>
<accession>A0AAD4T219</accession>
<evidence type="ECO:0000313" key="1">
    <source>
        <dbReference type="EMBL" id="KAI3931900.1"/>
    </source>
</evidence>
<name>A0AAD4T219_9MAGN</name>
<keyword evidence="2" id="KW-1185">Reference proteome</keyword>
<proteinExistence type="predicted"/>
<evidence type="ECO:0000313" key="2">
    <source>
        <dbReference type="Proteomes" id="UP001202328"/>
    </source>
</evidence>
<gene>
    <name evidence="1" type="ORF">MKW98_012310</name>
</gene>